<keyword evidence="1" id="KW-0812">Transmembrane</keyword>
<keyword evidence="1" id="KW-1133">Transmembrane helix</keyword>
<name>A0A7W8ASE5_STRST</name>
<dbReference type="RefSeq" id="WP_150515104.1">
    <property type="nucleotide sequence ID" value="NZ_BMSQ01000010.1"/>
</dbReference>
<sequence>MGEFRTYSFDPEKHVRAYADTVHKACRDERRSTRARTHSTIAKVPNAAMPLGAAMVSICMTVTMLLFWGISTAVALQLGAGMATLYTATNDVRISVVRNNPGWRQRHRILARLIPQHPVD</sequence>
<dbReference type="Proteomes" id="UP000549009">
    <property type="component" value="Unassembled WGS sequence"/>
</dbReference>
<evidence type="ECO:0000256" key="1">
    <source>
        <dbReference type="SAM" id="Phobius"/>
    </source>
</evidence>
<proteinExistence type="predicted"/>
<accession>A0A7W8ASE5</accession>
<gene>
    <name evidence="2" type="ORF">FHS40_001568</name>
</gene>
<reference evidence="2 3" key="1">
    <citation type="submission" date="2020-08" db="EMBL/GenBank/DDBJ databases">
        <title>Genomic Encyclopedia of Type Strains, Phase III (KMG-III): the genomes of soil and plant-associated and newly described type strains.</title>
        <authorList>
            <person name="Whitman W."/>
        </authorList>
    </citation>
    <scope>NUCLEOTIDE SEQUENCE [LARGE SCALE GENOMIC DNA]</scope>
    <source>
        <strain evidence="2 3">CECT 3146</strain>
    </source>
</reference>
<evidence type="ECO:0000313" key="2">
    <source>
        <dbReference type="EMBL" id="MBB5102515.1"/>
    </source>
</evidence>
<dbReference type="AlphaFoldDB" id="A0A7W8ASE5"/>
<feature type="transmembrane region" description="Helical" evidence="1">
    <location>
        <begin position="53"/>
        <end position="76"/>
    </location>
</feature>
<dbReference type="OrthoDB" id="9873959at2"/>
<comment type="caution">
    <text evidence="2">The sequence shown here is derived from an EMBL/GenBank/DDBJ whole genome shotgun (WGS) entry which is preliminary data.</text>
</comment>
<evidence type="ECO:0000313" key="3">
    <source>
        <dbReference type="Proteomes" id="UP000549009"/>
    </source>
</evidence>
<keyword evidence="1" id="KW-0472">Membrane</keyword>
<organism evidence="2 3">
    <name type="scientific">Streptomyces spectabilis</name>
    <dbReference type="NCBI Taxonomy" id="68270"/>
    <lineage>
        <taxon>Bacteria</taxon>
        <taxon>Bacillati</taxon>
        <taxon>Actinomycetota</taxon>
        <taxon>Actinomycetes</taxon>
        <taxon>Kitasatosporales</taxon>
        <taxon>Streptomycetaceae</taxon>
        <taxon>Streptomyces</taxon>
    </lineage>
</organism>
<protein>
    <submittedName>
        <fullName evidence="2">Uncharacterized protein</fullName>
    </submittedName>
</protein>
<keyword evidence="3" id="KW-1185">Reference proteome</keyword>
<dbReference type="EMBL" id="JACHJD010000002">
    <property type="protein sequence ID" value="MBB5102515.1"/>
    <property type="molecule type" value="Genomic_DNA"/>
</dbReference>